<keyword evidence="4 9" id="KW-1003">Cell membrane</keyword>
<dbReference type="AlphaFoldDB" id="A0A2V3PQP4"/>
<evidence type="ECO:0000259" key="10">
    <source>
        <dbReference type="PROSITE" id="PS51012"/>
    </source>
</evidence>
<keyword evidence="5" id="KW-0997">Cell inner membrane</keyword>
<accession>A0A2V3PQP4</accession>
<evidence type="ECO:0000256" key="5">
    <source>
        <dbReference type="ARBA" id="ARBA00022519"/>
    </source>
</evidence>
<dbReference type="GO" id="GO:0015920">
    <property type="term" value="P:lipopolysaccharide transport"/>
    <property type="evidence" value="ECO:0007669"/>
    <property type="project" value="TreeGrafter"/>
</dbReference>
<dbReference type="GO" id="GO:0140359">
    <property type="term" value="F:ABC-type transporter activity"/>
    <property type="evidence" value="ECO:0007669"/>
    <property type="project" value="InterPro"/>
</dbReference>
<dbReference type="Proteomes" id="UP000247973">
    <property type="component" value="Unassembled WGS sequence"/>
</dbReference>
<keyword evidence="7 9" id="KW-1133">Transmembrane helix</keyword>
<keyword evidence="8 9" id="KW-0472">Membrane</keyword>
<dbReference type="InterPro" id="IPR013525">
    <property type="entry name" value="ABC2_TM"/>
</dbReference>
<dbReference type="PANTHER" id="PTHR30413">
    <property type="entry name" value="INNER MEMBRANE TRANSPORT PERMEASE"/>
    <property type="match status" value="1"/>
</dbReference>
<feature type="transmembrane region" description="Helical" evidence="9">
    <location>
        <begin position="54"/>
        <end position="79"/>
    </location>
</feature>
<name>A0A2V3PQP4_9BACT</name>
<protein>
    <recommendedName>
        <fullName evidence="9">Transport permease protein</fullName>
    </recommendedName>
</protein>
<evidence type="ECO:0000256" key="4">
    <source>
        <dbReference type="ARBA" id="ARBA00022475"/>
    </source>
</evidence>
<evidence type="ECO:0000256" key="3">
    <source>
        <dbReference type="ARBA" id="ARBA00022448"/>
    </source>
</evidence>
<organism evidence="11 12">
    <name type="scientific">Dysgonomonas alginatilytica</name>
    <dbReference type="NCBI Taxonomy" id="1605892"/>
    <lineage>
        <taxon>Bacteria</taxon>
        <taxon>Pseudomonadati</taxon>
        <taxon>Bacteroidota</taxon>
        <taxon>Bacteroidia</taxon>
        <taxon>Bacteroidales</taxon>
        <taxon>Dysgonomonadaceae</taxon>
        <taxon>Dysgonomonas</taxon>
    </lineage>
</organism>
<sequence>MDIARDDQWDIVIKPKEKGIHLHLKEVWRYKDLLYLYVKRDFISAYKQTILGPLWFFIQPIFSTLIYTLVFGGIAQISTDGLPPMLFYMSGILCWNFFSDCLGRSSGTFSGNAGVFSKVYFPRLVVPIAGLASAVLKMFIQMLLFFSIYAYFLFTGSSIGVTVYILLFPLLVIMLAGIAFGVGILISSVTIKYRDLNILFSFAIGLIMYITPIIYPLSAIPAKYSAFKWVIQLNPLSSVVEAFRFGMLGTGELSWGGLLYSSIFTFIIVLLGIIVFNKVERRFIDIV</sequence>
<feature type="domain" description="ABC transmembrane type-2" evidence="10">
    <location>
        <begin position="51"/>
        <end position="279"/>
    </location>
</feature>
<keyword evidence="3 9" id="KW-0813">Transport</keyword>
<evidence type="ECO:0000256" key="9">
    <source>
        <dbReference type="RuleBase" id="RU361157"/>
    </source>
</evidence>
<comment type="caution">
    <text evidence="11">The sequence shown here is derived from an EMBL/GenBank/DDBJ whole genome shotgun (WGS) entry which is preliminary data.</text>
</comment>
<dbReference type="PANTHER" id="PTHR30413:SF8">
    <property type="entry name" value="TRANSPORT PERMEASE PROTEIN"/>
    <property type="match status" value="1"/>
</dbReference>
<evidence type="ECO:0000256" key="6">
    <source>
        <dbReference type="ARBA" id="ARBA00022692"/>
    </source>
</evidence>
<evidence type="ECO:0000256" key="1">
    <source>
        <dbReference type="ARBA" id="ARBA00004429"/>
    </source>
</evidence>
<feature type="transmembrane region" description="Helical" evidence="9">
    <location>
        <begin position="164"/>
        <end position="186"/>
    </location>
</feature>
<comment type="similarity">
    <text evidence="2 9">Belongs to the ABC-2 integral membrane protein family.</text>
</comment>
<dbReference type="GO" id="GO:0005886">
    <property type="term" value="C:plasma membrane"/>
    <property type="evidence" value="ECO:0007669"/>
    <property type="project" value="UniProtKB-SubCell"/>
</dbReference>
<keyword evidence="6 9" id="KW-0812">Transmembrane</keyword>
<reference evidence="11 12" key="1">
    <citation type="submission" date="2018-03" db="EMBL/GenBank/DDBJ databases">
        <title>Genomic Encyclopedia of Archaeal and Bacterial Type Strains, Phase II (KMG-II): from individual species to whole genera.</title>
        <authorList>
            <person name="Goeker M."/>
        </authorList>
    </citation>
    <scope>NUCLEOTIDE SEQUENCE [LARGE SCALE GENOMIC DNA]</scope>
    <source>
        <strain evidence="11 12">DSM 100214</strain>
    </source>
</reference>
<evidence type="ECO:0000313" key="11">
    <source>
        <dbReference type="EMBL" id="PXV64119.1"/>
    </source>
</evidence>
<evidence type="ECO:0000313" key="12">
    <source>
        <dbReference type="Proteomes" id="UP000247973"/>
    </source>
</evidence>
<dbReference type="InterPro" id="IPR047817">
    <property type="entry name" value="ABC2_TM_bact-type"/>
</dbReference>
<feature type="transmembrane region" description="Helical" evidence="9">
    <location>
        <begin position="253"/>
        <end position="276"/>
    </location>
</feature>
<comment type="caution">
    <text evidence="9">Lacks conserved residue(s) required for the propagation of feature annotation.</text>
</comment>
<dbReference type="Pfam" id="PF01061">
    <property type="entry name" value="ABC2_membrane"/>
    <property type="match status" value="1"/>
</dbReference>
<dbReference type="EMBL" id="QICL01000011">
    <property type="protein sequence ID" value="PXV64119.1"/>
    <property type="molecule type" value="Genomic_DNA"/>
</dbReference>
<gene>
    <name evidence="11" type="ORF">CLV62_11177</name>
</gene>
<evidence type="ECO:0000256" key="2">
    <source>
        <dbReference type="ARBA" id="ARBA00007783"/>
    </source>
</evidence>
<feature type="transmembrane region" description="Helical" evidence="9">
    <location>
        <begin position="124"/>
        <end position="152"/>
    </location>
</feature>
<evidence type="ECO:0000256" key="8">
    <source>
        <dbReference type="ARBA" id="ARBA00023136"/>
    </source>
</evidence>
<dbReference type="PROSITE" id="PS51012">
    <property type="entry name" value="ABC_TM2"/>
    <property type="match status" value="1"/>
</dbReference>
<dbReference type="OrthoDB" id="9786910at2"/>
<evidence type="ECO:0000256" key="7">
    <source>
        <dbReference type="ARBA" id="ARBA00022989"/>
    </source>
</evidence>
<keyword evidence="12" id="KW-1185">Reference proteome</keyword>
<proteinExistence type="inferred from homology"/>
<comment type="subcellular location">
    <subcellularLocation>
        <location evidence="1">Cell inner membrane</location>
        <topology evidence="1">Multi-pass membrane protein</topology>
    </subcellularLocation>
    <subcellularLocation>
        <location evidence="9">Cell membrane</location>
        <topology evidence="9">Multi-pass membrane protein</topology>
    </subcellularLocation>
</comment>
<feature type="transmembrane region" description="Helical" evidence="9">
    <location>
        <begin position="198"/>
        <end position="217"/>
    </location>
</feature>